<reference evidence="2" key="1">
    <citation type="submission" date="2023-06" db="EMBL/GenBank/DDBJ databases">
        <title>Genome-scale phylogeny and comparative genomics of the fungal order Sordariales.</title>
        <authorList>
            <consortium name="Lawrence Berkeley National Laboratory"/>
            <person name="Hensen N."/>
            <person name="Bonometti L."/>
            <person name="Westerberg I."/>
            <person name="Brannstrom I.O."/>
            <person name="Guillou S."/>
            <person name="Cros-Aarteil S."/>
            <person name="Calhoun S."/>
            <person name="Haridas S."/>
            <person name="Kuo A."/>
            <person name="Mondo S."/>
            <person name="Pangilinan J."/>
            <person name="Riley R."/>
            <person name="Labutti K."/>
            <person name="Andreopoulos B."/>
            <person name="Lipzen A."/>
            <person name="Chen C."/>
            <person name="Yanf M."/>
            <person name="Daum C."/>
            <person name="Ng V."/>
            <person name="Clum A."/>
            <person name="Steindorff A."/>
            <person name="Ohm R."/>
            <person name="Martin F."/>
            <person name="Silar P."/>
            <person name="Natvig D."/>
            <person name="Lalanne C."/>
            <person name="Gautier V."/>
            <person name="Ament-Velasquez S.L."/>
            <person name="Kruys A."/>
            <person name="Hutchinson M.I."/>
            <person name="Powell A.J."/>
            <person name="Barry K."/>
            <person name="Miller A.N."/>
            <person name="Grigoriev I.V."/>
            <person name="Debuchy R."/>
            <person name="Gladieux P."/>
            <person name="Thoren M.H."/>
            <person name="Johannesson H."/>
        </authorList>
    </citation>
    <scope>NUCLEOTIDE SEQUENCE</scope>
    <source>
        <strain evidence="2">CBS 606.72</strain>
    </source>
</reference>
<gene>
    <name evidence="2" type="ORF">B0T14DRAFT_571362</name>
</gene>
<evidence type="ECO:0000313" key="2">
    <source>
        <dbReference type="EMBL" id="KAK0611475.1"/>
    </source>
</evidence>
<sequence length="482" mass="52855">MSVAIFVAHGDRVRMLAKPETYDGLMDFCYEEFKIAPFAPRDDGLIPVAYVNYYCPTAPGMNLEAELDPTAYSFLEKGSHITLKLVKDPYKADAPCAVRDVDWGNEHVSDAGWVAERWENGSSATAFKDDNWGNEPVRGSNKENDGWADDHTVTASEDDNWGNVSNNGSEIAVWSDAFSKNPAVEYQVAYASSDEGSDNHDDEASHYQTATPATTSASVAPPVAPPPKPSGWNSPQEPSNNDRVFTPDDATGVAIEKALEQAFEKKRKDEEERHGKADAGVAIDPLAQLYGNHNEFIYPVLSNASQTGRLTPIDRPPIGPTLTVRSMPAPQPAFDTGDMMPNPSMAYGNNGNADPAYQSAAGSFYPSATPYQQGVNQFHQGIDHRFFDPKYKQQIRYARGYNQYREMERRGFFELQAMAYRQQHPTHPSYVPMGPPHMPVAAPHVPYDNKGKGKGKGNGVDGAHSTAPMHSATVDDASDDGW</sequence>
<feature type="region of interest" description="Disordered" evidence="1">
    <location>
        <begin position="192"/>
        <end position="247"/>
    </location>
</feature>
<feature type="region of interest" description="Disordered" evidence="1">
    <location>
        <begin position="124"/>
        <end position="164"/>
    </location>
</feature>
<feature type="compositionally biased region" description="Polar residues" evidence="1">
    <location>
        <begin position="231"/>
        <end position="243"/>
    </location>
</feature>
<dbReference type="AlphaFoldDB" id="A0AA39U5M4"/>
<comment type="caution">
    <text evidence="2">The sequence shown here is derived from an EMBL/GenBank/DDBJ whole genome shotgun (WGS) entry which is preliminary data.</text>
</comment>
<feature type="compositionally biased region" description="Basic and acidic residues" evidence="1">
    <location>
        <begin position="140"/>
        <end position="152"/>
    </location>
</feature>
<evidence type="ECO:0000313" key="3">
    <source>
        <dbReference type="Proteomes" id="UP001175000"/>
    </source>
</evidence>
<feature type="region of interest" description="Disordered" evidence="1">
    <location>
        <begin position="446"/>
        <end position="482"/>
    </location>
</feature>
<protein>
    <submittedName>
        <fullName evidence="2">Uncharacterized protein</fullName>
    </submittedName>
</protein>
<name>A0AA39U5M4_9PEZI</name>
<organism evidence="2 3">
    <name type="scientific">Immersiella caudata</name>
    <dbReference type="NCBI Taxonomy" id="314043"/>
    <lineage>
        <taxon>Eukaryota</taxon>
        <taxon>Fungi</taxon>
        <taxon>Dikarya</taxon>
        <taxon>Ascomycota</taxon>
        <taxon>Pezizomycotina</taxon>
        <taxon>Sordariomycetes</taxon>
        <taxon>Sordariomycetidae</taxon>
        <taxon>Sordariales</taxon>
        <taxon>Lasiosphaeriaceae</taxon>
        <taxon>Immersiella</taxon>
    </lineage>
</organism>
<accession>A0AA39U5M4</accession>
<feature type="compositionally biased region" description="Low complexity" evidence="1">
    <location>
        <begin position="209"/>
        <end position="221"/>
    </location>
</feature>
<proteinExistence type="predicted"/>
<dbReference type="EMBL" id="JAULSU010000007">
    <property type="protein sequence ID" value="KAK0611475.1"/>
    <property type="molecule type" value="Genomic_DNA"/>
</dbReference>
<evidence type="ECO:0000256" key="1">
    <source>
        <dbReference type="SAM" id="MobiDB-lite"/>
    </source>
</evidence>
<keyword evidence="3" id="KW-1185">Reference proteome</keyword>
<dbReference type="Proteomes" id="UP001175000">
    <property type="component" value="Unassembled WGS sequence"/>
</dbReference>